<proteinExistence type="inferred from homology"/>
<dbReference type="Proteomes" id="UP001209654">
    <property type="component" value="Unassembled WGS sequence"/>
</dbReference>
<name>A0ABQ5MUP2_9MICC</name>
<dbReference type="Gene3D" id="1.10.4190.10">
    <property type="entry name" value="Urease accessory protein UreF"/>
    <property type="match status" value="1"/>
</dbReference>
<comment type="subcellular location">
    <subcellularLocation>
        <location evidence="3">Cytoplasm</location>
    </subcellularLocation>
</comment>
<sequence length="240" mass="26255">MQNTRTEPREAPAHRPPSYWLPLLQLADSALPTGAFSHSFGLETFLERGLVRDEETFRIWLSHFIHTQLTHSDGLAIRLALEAGSAAELRELDALLTAQALPRQVREAGVKMGARMLQIASAILDSAEVEQYREDVAAGDCSGHPALAFALAGRSLQVPLPELVSTYLFSTATSLTQNAIRGIPIGQDAGQRVLRRIHPDIAAATVRIAGLDRSDFGATAPGLEIAQMRHERQRARMFMS</sequence>
<dbReference type="Pfam" id="PF01730">
    <property type="entry name" value="UreF"/>
    <property type="match status" value="1"/>
</dbReference>
<evidence type="ECO:0000313" key="5">
    <source>
        <dbReference type="Proteomes" id="UP001209654"/>
    </source>
</evidence>
<accession>A0ABQ5MUP2</accession>
<keyword evidence="1 3" id="KW-0996">Nickel insertion</keyword>
<comment type="similarity">
    <text evidence="3">Belongs to the UreF family.</text>
</comment>
<keyword evidence="2 3" id="KW-0143">Chaperone</keyword>
<dbReference type="PIRSF" id="PIRSF009467">
    <property type="entry name" value="Ureas_acces_UreF"/>
    <property type="match status" value="1"/>
</dbReference>
<dbReference type="PANTHER" id="PTHR33620">
    <property type="entry name" value="UREASE ACCESSORY PROTEIN F"/>
    <property type="match status" value="1"/>
</dbReference>
<evidence type="ECO:0000256" key="1">
    <source>
        <dbReference type="ARBA" id="ARBA00022988"/>
    </source>
</evidence>
<dbReference type="PANTHER" id="PTHR33620:SF1">
    <property type="entry name" value="UREASE ACCESSORY PROTEIN F"/>
    <property type="match status" value="1"/>
</dbReference>
<dbReference type="InterPro" id="IPR002639">
    <property type="entry name" value="UreF"/>
</dbReference>
<comment type="function">
    <text evidence="3">Required for maturation of urease via the functional incorporation of the urease nickel metallocenter.</text>
</comment>
<protein>
    <recommendedName>
        <fullName evidence="3">Urease accessory protein UreF</fullName>
    </recommendedName>
</protein>
<comment type="caution">
    <text evidence="4">The sequence shown here is derived from an EMBL/GenBank/DDBJ whole genome shotgun (WGS) entry which is preliminary data.</text>
</comment>
<keyword evidence="3" id="KW-0963">Cytoplasm</keyword>
<evidence type="ECO:0000256" key="2">
    <source>
        <dbReference type="ARBA" id="ARBA00023186"/>
    </source>
</evidence>
<organism evidence="4 5">
    <name type="scientific">Arthrobacter mangrovi</name>
    <dbReference type="NCBI Taxonomy" id="2966350"/>
    <lineage>
        <taxon>Bacteria</taxon>
        <taxon>Bacillati</taxon>
        <taxon>Actinomycetota</taxon>
        <taxon>Actinomycetes</taxon>
        <taxon>Micrococcales</taxon>
        <taxon>Micrococcaceae</taxon>
        <taxon>Arthrobacter</taxon>
    </lineage>
</organism>
<comment type="subunit">
    <text evidence="3">UreD, UreF and UreG form a complex that acts as a GTP-hydrolysis-dependent molecular chaperone, activating the urease apoprotein by helping to assemble the nickel containing metallocenter of UreC. The UreE protein probably delivers the nickel.</text>
</comment>
<evidence type="ECO:0000313" key="4">
    <source>
        <dbReference type="EMBL" id="GLB67665.1"/>
    </source>
</evidence>
<dbReference type="InterPro" id="IPR038277">
    <property type="entry name" value="UreF_sf"/>
</dbReference>
<keyword evidence="5" id="KW-1185">Reference proteome</keyword>
<dbReference type="RefSeq" id="WP_264795772.1">
    <property type="nucleotide sequence ID" value="NZ_BRVS01000008.1"/>
</dbReference>
<dbReference type="HAMAP" id="MF_01385">
    <property type="entry name" value="UreF"/>
    <property type="match status" value="1"/>
</dbReference>
<dbReference type="EMBL" id="BRVS01000008">
    <property type="protein sequence ID" value="GLB67665.1"/>
    <property type="molecule type" value="Genomic_DNA"/>
</dbReference>
<evidence type="ECO:0000256" key="3">
    <source>
        <dbReference type="HAMAP-Rule" id="MF_01385"/>
    </source>
</evidence>
<reference evidence="4 5" key="1">
    <citation type="journal article" date="2023" name="Int. J. Syst. Evol. Microbiol.">
        <title>Arthrobacter mangrovi sp. nov., an actinobacterium isolated from the rhizosphere of a mangrove.</title>
        <authorList>
            <person name="Hamada M."/>
            <person name="Saitou S."/>
            <person name="Enomoto N."/>
            <person name="Nanri K."/>
            <person name="Hidaka K."/>
            <person name="Miura T."/>
            <person name="Tamura T."/>
        </authorList>
    </citation>
    <scope>NUCLEOTIDE SEQUENCE [LARGE SCALE GENOMIC DNA]</scope>
    <source>
        <strain evidence="4 5">NBRC 112813</strain>
    </source>
</reference>
<gene>
    <name evidence="3 4" type="primary">ureF</name>
    <name evidence="4" type="ORF">AHIS1636_21050</name>
</gene>